<dbReference type="Pfam" id="PF00596">
    <property type="entry name" value="Aldolase_II"/>
    <property type="match status" value="1"/>
</dbReference>
<dbReference type="GO" id="GO:0016832">
    <property type="term" value="F:aldehyde-lyase activity"/>
    <property type="evidence" value="ECO:0007669"/>
    <property type="project" value="TreeGrafter"/>
</dbReference>
<dbReference type="GO" id="GO:0019323">
    <property type="term" value="P:pentose catabolic process"/>
    <property type="evidence" value="ECO:0007669"/>
    <property type="project" value="TreeGrafter"/>
</dbReference>
<keyword evidence="5" id="KW-1185">Reference proteome</keyword>
<evidence type="ECO:0000313" key="5">
    <source>
        <dbReference type="Proteomes" id="UP000292958"/>
    </source>
</evidence>
<feature type="domain" description="Class II aldolase/adducin N-terminal" evidence="3">
    <location>
        <begin position="22"/>
        <end position="198"/>
    </location>
</feature>
<dbReference type="PANTHER" id="PTHR22789">
    <property type="entry name" value="FUCULOSE PHOSPHATE ALDOLASE"/>
    <property type="match status" value="1"/>
</dbReference>
<dbReference type="EMBL" id="SHKW01000001">
    <property type="protein sequence ID" value="RZU42523.1"/>
    <property type="molecule type" value="Genomic_DNA"/>
</dbReference>
<dbReference type="SMART" id="SM01007">
    <property type="entry name" value="Aldolase_II"/>
    <property type="match status" value="1"/>
</dbReference>
<organism evidence="4 5">
    <name type="scientific">Edaphobacter modestus</name>
    <dbReference type="NCBI Taxonomy" id="388466"/>
    <lineage>
        <taxon>Bacteria</taxon>
        <taxon>Pseudomonadati</taxon>
        <taxon>Acidobacteriota</taxon>
        <taxon>Terriglobia</taxon>
        <taxon>Terriglobales</taxon>
        <taxon>Acidobacteriaceae</taxon>
        <taxon>Edaphobacter</taxon>
    </lineage>
</organism>
<accession>A0A4Q7YZ83</accession>
<keyword evidence="2" id="KW-0456">Lyase</keyword>
<dbReference type="PANTHER" id="PTHR22789:SF0">
    <property type="entry name" value="3-OXO-TETRONATE 4-PHOSPHATE DECARBOXYLASE-RELATED"/>
    <property type="match status" value="1"/>
</dbReference>
<dbReference type="InterPro" id="IPR050197">
    <property type="entry name" value="Aldolase_class_II_sugar_metab"/>
</dbReference>
<proteinExistence type="predicted"/>
<comment type="caution">
    <text evidence="4">The sequence shown here is derived from an EMBL/GenBank/DDBJ whole genome shotgun (WGS) entry which is preliminary data.</text>
</comment>
<protein>
    <submittedName>
        <fullName evidence="4">L-fuculose-phosphate aldolase</fullName>
    </submittedName>
</protein>
<dbReference type="RefSeq" id="WP_130420389.1">
    <property type="nucleotide sequence ID" value="NZ_SHKW01000001.1"/>
</dbReference>
<evidence type="ECO:0000256" key="1">
    <source>
        <dbReference type="ARBA" id="ARBA00022723"/>
    </source>
</evidence>
<dbReference type="InterPro" id="IPR036409">
    <property type="entry name" value="Aldolase_II/adducin_N_sf"/>
</dbReference>
<dbReference type="AlphaFoldDB" id="A0A4Q7YZ83"/>
<dbReference type="InterPro" id="IPR001303">
    <property type="entry name" value="Aldolase_II/adducin_N"/>
</dbReference>
<dbReference type="SUPFAM" id="SSF53639">
    <property type="entry name" value="AraD/HMP-PK domain-like"/>
    <property type="match status" value="1"/>
</dbReference>
<keyword evidence="1" id="KW-0479">Metal-binding</keyword>
<dbReference type="OrthoDB" id="9794581at2"/>
<evidence type="ECO:0000313" key="4">
    <source>
        <dbReference type="EMBL" id="RZU42523.1"/>
    </source>
</evidence>
<evidence type="ECO:0000256" key="2">
    <source>
        <dbReference type="ARBA" id="ARBA00023239"/>
    </source>
</evidence>
<dbReference type="Gene3D" id="3.40.225.10">
    <property type="entry name" value="Class II aldolase/adducin N-terminal domain"/>
    <property type="match status" value="1"/>
</dbReference>
<dbReference type="GO" id="GO:0005829">
    <property type="term" value="C:cytosol"/>
    <property type="evidence" value="ECO:0007669"/>
    <property type="project" value="TreeGrafter"/>
</dbReference>
<gene>
    <name evidence="4" type="ORF">BDD14_4113</name>
</gene>
<evidence type="ECO:0000259" key="3">
    <source>
        <dbReference type="SMART" id="SM01007"/>
    </source>
</evidence>
<dbReference type="Proteomes" id="UP000292958">
    <property type="component" value="Unassembled WGS sequence"/>
</dbReference>
<reference evidence="4 5" key="1">
    <citation type="submission" date="2019-02" db="EMBL/GenBank/DDBJ databases">
        <title>Genomic Encyclopedia of Archaeal and Bacterial Type Strains, Phase II (KMG-II): from individual species to whole genera.</title>
        <authorList>
            <person name="Goeker M."/>
        </authorList>
    </citation>
    <scope>NUCLEOTIDE SEQUENCE [LARGE SCALE GENOMIC DNA]</scope>
    <source>
        <strain evidence="4 5">DSM 18101</strain>
    </source>
</reference>
<sequence>MDGRQELPLIANGYTTEIELRRDLVKFGKWLYRLGFMPGSSGNLSVRVNSECILATPTGCSKYLLKAEDMVLVDLQGQQLSGSRKVTSEIGIHLAAYHSRPDVNAVVHAHPPLATGFACAGRALDEPLCAEAIMMLGPVPLAPYATTGTNELARTLASLIPGHSAILMANHGAMTYGDSLLDAFLKMETVEHFAHICLVAHQLGSACPLEEPAIEQLLEARTKYLNNAR</sequence>
<dbReference type="GO" id="GO:0046872">
    <property type="term" value="F:metal ion binding"/>
    <property type="evidence" value="ECO:0007669"/>
    <property type="project" value="UniProtKB-KW"/>
</dbReference>
<name>A0A4Q7YZ83_9BACT</name>